<evidence type="ECO:0000313" key="3">
    <source>
        <dbReference type="Proteomes" id="UP000075787"/>
    </source>
</evidence>
<evidence type="ECO:0000259" key="1">
    <source>
        <dbReference type="PROSITE" id="PS50943"/>
    </source>
</evidence>
<dbReference type="RefSeq" id="WP_062766507.1">
    <property type="nucleotide sequence ID" value="NZ_CP121045.1"/>
</dbReference>
<comment type="caution">
    <text evidence="2">The sequence shown here is derived from an EMBL/GenBank/DDBJ whole genome shotgun (WGS) entry which is preliminary data.</text>
</comment>
<dbReference type="Gene3D" id="1.10.260.40">
    <property type="entry name" value="lambda repressor-like DNA-binding domains"/>
    <property type="match status" value="1"/>
</dbReference>
<proteinExistence type="predicted"/>
<dbReference type="GO" id="GO:0003677">
    <property type="term" value="F:DNA binding"/>
    <property type="evidence" value="ECO:0007669"/>
    <property type="project" value="InterPro"/>
</dbReference>
<dbReference type="GeneID" id="97242608"/>
<dbReference type="PANTHER" id="PTHR40275:SF1">
    <property type="entry name" value="SSL7038 PROTEIN"/>
    <property type="match status" value="1"/>
</dbReference>
<dbReference type="Proteomes" id="UP000075787">
    <property type="component" value="Unassembled WGS sequence"/>
</dbReference>
<dbReference type="InterPro" id="IPR010982">
    <property type="entry name" value="Lambda_DNA-bd_dom_sf"/>
</dbReference>
<gene>
    <name evidence="2" type="ORF">AUP44_09310</name>
</gene>
<dbReference type="Pfam" id="PF21716">
    <property type="entry name" value="dnstrm_HI1420"/>
    <property type="match status" value="1"/>
</dbReference>
<dbReference type="PANTHER" id="PTHR40275">
    <property type="entry name" value="SSL7038 PROTEIN"/>
    <property type="match status" value="1"/>
</dbReference>
<protein>
    <submittedName>
        <fullName evidence="2">Addiction module antitoxin</fullName>
    </submittedName>
</protein>
<evidence type="ECO:0000313" key="2">
    <source>
        <dbReference type="EMBL" id="KYO51374.1"/>
    </source>
</evidence>
<feature type="domain" description="HTH cro/C1-type" evidence="1">
    <location>
        <begin position="49"/>
        <end position="94"/>
    </location>
</feature>
<dbReference type="InterPro" id="IPR014057">
    <property type="entry name" value="HI1420"/>
</dbReference>
<sequence>MALETTAFDPAEYLDDDEAMAGYLSDAFETGDPAFISDALGVVARAKGMRQIAEDAGLSRESLYRALSDKGNPEFGTILKVLAALGLRLSVEPLSHPGE</sequence>
<dbReference type="PROSITE" id="PS50943">
    <property type="entry name" value="HTH_CROC1"/>
    <property type="match status" value="1"/>
</dbReference>
<dbReference type="EMBL" id="LPZR01000175">
    <property type="protein sequence ID" value="KYO51374.1"/>
    <property type="molecule type" value="Genomic_DNA"/>
</dbReference>
<dbReference type="SUPFAM" id="SSF47413">
    <property type="entry name" value="lambda repressor-like DNA-binding domains"/>
    <property type="match status" value="1"/>
</dbReference>
<organism evidence="2 3">
    <name type="scientific">Tistrella mobilis</name>
    <dbReference type="NCBI Taxonomy" id="171437"/>
    <lineage>
        <taxon>Bacteria</taxon>
        <taxon>Pseudomonadati</taxon>
        <taxon>Pseudomonadota</taxon>
        <taxon>Alphaproteobacteria</taxon>
        <taxon>Geminicoccales</taxon>
        <taxon>Geminicoccaceae</taxon>
        <taxon>Tistrella</taxon>
    </lineage>
</organism>
<name>A0A162KIR1_9PROT</name>
<dbReference type="OrthoDB" id="9798416at2"/>
<dbReference type="AlphaFoldDB" id="A0A162KIR1"/>
<accession>A0A162KIR1</accession>
<dbReference type="NCBIfam" id="TIGR02684">
    <property type="entry name" value="dnstrm_HI1420"/>
    <property type="match status" value="1"/>
</dbReference>
<reference evidence="2 3" key="1">
    <citation type="submission" date="2015-12" db="EMBL/GenBank/DDBJ databases">
        <title>Genome sequence of Tistrella mobilis MCCC 1A02139.</title>
        <authorList>
            <person name="Lu L."/>
            <person name="Lai Q."/>
            <person name="Shao Z."/>
            <person name="Qian P."/>
        </authorList>
    </citation>
    <scope>NUCLEOTIDE SEQUENCE [LARGE SCALE GENOMIC DNA]</scope>
    <source>
        <strain evidence="2 3">MCCC 1A02139</strain>
    </source>
</reference>
<dbReference type="InterPro" id="IPR001387">
    <property type="entry name" value="Cro/C1-type_HTH"/>
</dbReference>
<dbReference type="CDD" id="cd00093">
    <property type="entry name" value="HTH_XRE"/>
    <property type="match status" value="1"/>
</dbReference>